<gene>
    <name evidence="3" type="ORF">QVZ41_01990</name>
</gene>
<dbReference type="Pfam" id="PF00534">
    <property type="entry name" value="Glycos_transf_1"/>
    <property type="match status" value="1"/>
</dbReference>
<dbReference type="InterPro" id="IPR001296">
    <property type="entry name" value="Glyco_trans_1"/>
</dbReference>
<dbReference type="Pfam" id="PF13477">
    <property type="entry name" value="Glyco_trans_4_2"/>
    <property type="match status" value="1"/>
</dbReference>
<dbReference type="RefSeq" id="WP_302882869.1">
    <property type="nucleotide sequence ID" value="NZ_JAUMIT010000001.1"/>
</dbReference>
<dbReference type="EMBL" id="JAUMIT010000001">
    <property type="protein sequence ID" value="MDO3693618.1"/>
    <property type="molecule type" value="Genomic_DNA"/>
</dbReference>
<evidence type="ECO:0000259" key="1">
    <source>
        <dbReference type="Pfam" id="PF00534"/>
    </source>
</evidence>
<protein>
    <submittedName>
        <fullName evidence="3">Glycosyltransferase family 4 protein</fullName>
    </submittedName>
</protein>
<feature type="domain" description="Glycosyl transferase family 1" evidence="1">
    <location>
        <begin position="193"/>
        <end position="352"/>
    </location>
</feature>
<accession>A0ABT8VNS2</accession>
<dbReference type="InterPro" id="IPR028098">
    <property type="entry name" value="Glyco_trans_4-like_N"/>
</dbReference>
<name>A0ABT8VNS2_9FLAO</name>
<keyword evidence="4" id="KW-1185">Reference proteome</keyword>
<dbReference type="CDD" id="cd03808">
    <property type="entry name" value="GT4_CapM-like"/>
    <property type="match status" value="1"/>
</dbReference>
<dbReference type="PANTHER" id="PTHR12526">
    <property type="entry name" value="GLYCOSYLTRANSFERASE"/>
    <property type="match status" value="1"/>
</dbReference>
<reference evidence="3" key="1">
    <citation type="submission" date="2023-07" db="EMBL/GenBank/DDBJ databases">
        <title>Wenyingzhuangia sp. chi5 genome sequencing and assembly.</title>
        <authorList>
            <person name="Park S."/>
        </authorList>
    </citation>
    <scope>NUCLEOTIDE SEQUENCE</scope>
    <source>
        <strain evidence="3">Chi5</strain>
    </source>
</reference>
<evidence type="ECO:0000259" key="2">
    <source>
        <dbReference type="Pfam" id="PF13477"/>
    </source>
</evidence>
<dbReference type="SUPFAM" id="SSF53756">
    <property type="entry name" value="UDP-Glycosyltransferase/glycogen phosphorylase"/>
    <property type="match status" value="1"/>
</dbReference>
<organism evidence="3 4">
    <name type="scientific">Wenyingzhuangia gilva</name>
    <dbReference type="NCBI Taxonomy" id="3057677"/>
    <lineage>
        <taxon>Bacteria</taxon>
        <taxon>Pseudomonadati</taxon>
        <taxon>Bacteroidota</taxon>
        <taxon>Flavobacteriia</taxon>
        <taxon>Flavobacteriales</taxon>
        <taxon>Flavobacteriaceae</taxon>
        <taxon>Wenyingzhuangia</taxon>
    </lineage>
</organism>
<dbReference type="Gene3D" id="3.40.50.2000">
    <property type="entry name" value="Glycogen Phosphorylase B"/>
    <property type="match status" value="2"/>
</dbReference>
<sequence length="377" mass="43420">MKRDKLLLMVVNVDWLFLLHRLEIANEALNRGWRVVIAAKGTGREHEIKEQGFEFVNIDISRSGTSLVKEFKTFCKLYFLYKKLHPEVVYQVTMKPVIYGTLVSKFLGISTLNSISGLGYNFTNQRKGRVQKIMIKMMRYGFNKKKNSLIFENEEDCQELRNLNIINIQNTVNVIKGIGVNLEKFSSTQQPLSDKVRILLPTRMLWDKGVREFVEAAILLKKKYNHRAIFVLCGRLDTENKEAVPLEYLEKYQIEGYLEWIGNQNDMVSQYEKADIVVLPSYREGLPVVLMEACAMGKPIVTTDAIGCKECVQEGKNGYKVPVKSVLELAEAIEKLINSPEDRTKMGKASRQKAEKEFDKKRVVKEHLTLCRELLNE</sequence>
<evidence type="ECO:0000313" key="4">
    <source>
        <dbReference type="Proteomes" id="UP001168642"/>
    </source>
</evidence>
<dbReference type="Proteomes" id="UP001168642">
    <property type="component" value="Unassembled WGS sequence"/>
</dbReference>
<comment type="caution">
    <text evidence="3">The sequence shown here is derived from an EMBL/GenBank/DDBJ whole genome shotgun (WGS) entry which is preliminary data.</text>
</comment>
<evidence type="ECO:0000313" key="3">
    <source>
        <dbReference type="EMBL" id="MDO3693618.1"/>
    </source>
</evidence>
<feature type="domain" description="Glycosyltransferase subfamily 4-like N-terminal" evidence="2">
    <location>
        <begin position="8"/>
        <end position="152"/>
    </location>
</feature>
<dbReference type="PANTHER" id="PTHR12526:SF638">
    <property type="entry name" value="SPORE COAT PROTEIN SA"/>
    <property type="match status" value="1"/>
</dbReference>
<proteinExistence type="predicted"/>